<dbReference type="Proteomes" id="UP000305067">
    <property type="component" value="Unassembled WGS sequence"/>
</dbReference>
<evidence type="ECO:0000313" key="1">
    <source>
        <dbReference type="EMBL" id="TFK95357.1"/>
    </source>
</evidence>
<name>A0A5C3Q2J3_9AGAR</name>
<accession>A0A5C3Q2J3</accession>
<feature type="non-terminal residue" evidence="1">
    <location>
        <position position="101"/>
    </location>
</feature>
<dbReference type="STRING" id="1884261.A0A5C3Q2J3"/>
<dbReference type="OrthoDB" id="3344688at2759"/>
<gene>
    <name evidence="1" type="ORF">BDV98DRAFT_474166</name>
</gene>
<protein>
    <submittedName>
        <fullName evidence="1">Uncharacterized protein</fullName>
    </submittedName>
</protein>
<reference evidence="1 2" key="1">
    <citation type="journal article" date="2019" name="Nat. Ecol. Evol.">
        <title>Megaphylogeny resolves global patterns of mushroom evolution.</title>
        <authorList>
            <person name="Varga T."/>
            <person name="Krizsan K."/>
            <person name="Foldi C."/>
            <person name="Dima B."/>
            <person name="Sanchez-Garcia M."/>
            <person name="Sanchez-Ramirez S."/>
            <person name="Szollosi G.J."/>
            <person name="Szarkandi J.G."/>
            <person name="Papp V."/>
            <person name="Albert L."/>
            <person name="Andreopoulos W."/>
            <person name="Angelini C."/>
            <person name="Antonin V."/>
            <person name="Barry K.W."/>
            <person name="Bougher N.L."/>
            <person name="Buchanan P."/>
            <person name="Buyck B."/>
            <person name="Bense V."/>
            <person name="Catcheside P."/>
            <person name="Chovatia M."/>
            <person name="Cooper J."/>
            <person name="Damon W."/>
            <person name="Desjardin D."/>
            <person name="Finy P."/>
            <person name="Geml J."/>
            <person name="Haridas S."/>
            <person name="Hughes K."/>
            <person name="Justo A."/>
            <person name="Karasinski D."/>
            <person name="Kautmanova I."/>
            <person name="Kiss B."/>
            <person name="Kocsube S."/>
            <person name="Kotiranta H."/>
            <person name="LaButti K.M."/>
            <person name="Lechner B.E."/>
            <person name="Liimatainen K."/>
            <person name="Lipzen A."/>
            <person name="Lukacs Z."/>
            <person name="Mihaltcheva S."/>
            <person name="Morgado L.N."/>
            <person name="Niskanen T."/>
            <person name="Noordeloos M.E."/>
            <person name="Ohm R.A."/>
            <person name="Ortiz-Santana B."/>
            <person name="Ovrebo C."/>
            <person name="Racz N."/>
            <person name="Riley R."/>
            <person name="Savchenko A."/>
            <person name="Shiryaev A."/>
            <person name="Soop K."/>
            <person name="Spirin V."/>
            <person name="Szebenyi C."/>
            <person name="Tomsovsky M."/>
            <person name="Tulloss R.E."/>
            <person name="Uehling J."/>
            <person name="Grigoriev I.V."/>
            <person name="Vagvolgyi C."/>
            <person name="Papp T."/>
            <person name="Martin F.M."/>
            <person name="Miettinen O."/>
            <person name="Hibbett D.S."/>
            <person name="Nagy L.G."/>
        </authorList>
    </citation>
    <scope>NUCLEOTIDE SEQUENCE [LARGE SCALE GENOMIC DNA]</scope>
    <source>
        <strain evidence="1 2">CBS 309.79</strain>
    </source>
</reference>
<organism evidence="1 2">
    <name type="scientific">Pterulicium gracile</name>
    <dbReference type="NCBI Taxonomy" id="1884261"/>
    <lineage>
        <taxon>Eukaryota</taxon>
        <taxon>Fungi</taxon>
        <taxon>Dikarya</taxon>
        <taxon>Basidiomycota</taxon>
        <taxon>Agaricomycotina</taxon>
        <taxon>Agaricomycetes</taxon>
        <taxon>Agaricomycetidae</taxon>
        <taxon>Agaricales</taxon>
        <taxon>Pleurotineae</taxon>
        <taxon>Pterulaceae</taxon>
        <taxon>Pterulicium</taxon>
    </lineage>
</organism>
<keyword evidence="2" id="KW-1185">Reference proteome</keyword>
<dbReference type="EMBL" id="ML178890">
    <property type="protein sequence ID" value="TFK95357.1"/>
    <property type="molecule type" value="Genomic_DNA"/>
</dbReference>
<feature type="non-terminal residue" evidence="1">
    <location>
        <position position="1"/>
    </location>
</feature>
<dbReference type="AlphaFoldDB" id="A0A5C3Q2J3"/>
<evidence type="ECO:0000313" key="2">
    <source>
        <dbReference type="Proteomes" id="UP000305067"/>
    </source>
</evidence>
<sequence>GHANLLAIVDLIEHKSVTGIPQLDLSHIPGSCAPCILGKQVMTSIPKVREGCKSTRRLELVYIDLFGPVSIQSVRQTLHHVAIIDDFSSFPWGEDISEKSD</sequence>
<proteinExistence type="predicted"/>